<feature type="compositionally biased region" description="Polar residues" evidence="1">
    <location>
        <begin position="27"/>
        <end position="38"/>
    </location>
</feature>
<sequence length="163" mass="18258">MTRKQPPSKQVKLNTEYEQDSPDQPEALNNPTPSTSNICNIRTRFSTRIRSLTIAGRARILQTLRRSARIRNRSSGINNSNGTNEKMNDVQVEESTKISNGKGKQKAEEIEEGEPMKRSMRSSSGPNLPILKPSKNTWRQRRACDPDLNTSELPSLCLPVGPV</sequence>
<gene>
    <name evidence="2" type="ORF">PPACK8108_LOCUS20668</name>
</gene>
<feature type="region of interest" description="Disordered" evidence="1">
    <location>
        <begin position="72"/>
        <end position="140"/>
    </location>
</feature>
<keyword evidence="3" id="KW-1185">Reference proteome</keyword>
<feature type="region of interest" description="Disordered" evidence="1">
    <location>
        <begin position="1"/>
        <end position="38"/>
    </location>
</feature>
<evidence type="ECO:0000256" key="1">
    <source>
        <dbReference type="SAM" id="MobiDB-lite"/>
    </source>
</evidence>
<dbReference type="EMBL" id="CALTRL010005770">
    <property type="protein sequence ID" value="CAH7686066.1"/>
    <property type="molecule type" value="Genomic_DNA"/>
</dbReference>
<evidence type="ECO:0000313" key="2">
    <source>
        <dbReference type="EMBL" id="CAH7686066.1"/>
    </source>
</evidence>
<feature type="compositionally biased region" description="Polar residues" evidence="1">
    <location>
        <begin position="1"/>
        <end position="13"/>
    </location>
</feature>
<feature type="compositionally biased region" description="Low complexity" evidence="1">
    <location>
        <begin position="73"/>
        <end position="82"/>
    </location>
</feature>
<protein>
    <submittedName>
        <fullName evidence="2">Uncharacterized protein</fullName>
    </submittedName>
</protein>
<accession>A0AAV0BIU6</accession>
<reference evidence="2" key="1">
    <citation type="submission" date="2022-06" db="EMBL/GenBank/DDBJ databases">
        <authorList>
            <consortium name="SYNGENTA / RWTH Aachen University"/>
        </authorList>
    </citation>
    <scope>NUCLEOTIDE SEQUENCE</scope>
</reference>
<dbReference type="AlphaFoldDB" id="A0AAV0BIU6"/>
<dbReference type="Proteomes" id="UP001153365">
    <property type="component" value="Unassembled WGS sequence"/>
</dbReference>
<name>A0AAV0BIU6_PHAPC</name>
<proteinExistence type="predicted"/>
<evidence type="ECO:0000313" key="3">
    <source>
        <dbReference type="Proteomes" id="UP001153365"/>
    </source>
</evidence>
<comment type="caution">
    <text evidence="2">The sequence shown here is derived from an EMBL/GenBank/DDBJ whole genome shotgun (WGS) entry which is preliminary data.</text>
</comment>
<organism evidence="2 3">
    <name type="scientific">Phakopsora pachyrhizi</name>
    <name type="common">Asian soybean rust disease fungus</name>
    <dbReference type="NCBI Taxonomy" id="170000"/>
    <lineage>
        <taxon>Eukaryota</taxon>
        <taxon>Fungi</taxon>
        <taxon>Dikarya</taxon>
        <taxon>Basidiomycota</taxon>
        <taxon>Pucciniomycotina</taxon>
        <taxon>Pucciniomycetes</taxon>
        <taxon>Pucciniales</taxon>
        <taxon>Phakopsoraceae</taxon>
        <taxon>Phakopsora</taxon>
    </lineage>
</organism>